<gene>
    <name evidence="1" type="ORF">IW256_005428</name>
</gene>
<proteinExistence type="predicted"/>
<sequence>MSALIAQRNETRRLLAGRLAREFSIVDPAAVDRCVADVQARMTHLGVDPTPARVERVAREQLVGMVKSEPPSGRAWG</sequence>
<organism evidence="1 2">
    <name type="scientific">Actinomadura viridis</name>
    <dbReference type="NCBI Taxonomy" id="58110"/>
    <lineage>
        <taxon>Bacteria</taxon>
        <taxon>Bacillati</taxon>
        <taxon>Actinomycetota</taxon>
        <taxon>Actinomycetes</taxon>
        <taxon>Streptosporangiales</taxon>
        <taxon>Thermomonosporaceae</taxon>
        <taxon>Actinomadura</taxon>
    </lineage>
</organism>
<reference evidence="1" key="1">
    <citation type="submission" date="2020-11" db="EMBL/GenBank/DDBJ databases">
        <title>Sequencing the genomes of 1000 actinobacteria strains.</title>
        <authorList>
            <person name="Klenk H.-P."/>
        </authorList>
    </citation>
    <scope>NUCLEOTIDE SEQUENCE</scope>
    <source>
        <strain evidence="1">DSM 43175</strain>
    </source>
</reference>
<dbReference type="EMBL" id="JADOUA010000001">
    <property type="protein sequence ID" value="MBG6091315.1"/>
    <property type="molecule type" value="Genomic_DNA"/>
</dbReference>
<protein>
    <submittedName>
        <fullName evidence="1">Uncharacterized protein</fullName>
    </submittedName>
</protein>
<dbReference type="Proteomes" id="UP000614047">
    <property type="component" value="Unassembled WGS sequence"/>
</dbReference>
<dbReference type="AlphaFoldDB" id="A0A931DJS8"/>
<evidence type="ECO:0000313" key="1">
    <source>
        <dbReference type="EMBL" id="MBG6091315.1"/>
    </source>
</evidence>
<name>A0A931DJS8_9ACTN</name>
<comment type="caution">
    <text evidence="1">The sequence shown here is derived from an EMBL/GenBank/DDBJ whole genome shotgun (WGS) entry which is preliminary data.</text>
</comment>
<dbReference type="RefSeq" id="WP_197013646.1">
    <property type="nucleotide sequence ID" value="NZ_BAABES010000001.1"/>
</dbReference>
<evidence type="ECO:0000313" key="2">
    <source>
        <dbReference type="Proteomes" id="UP000614047"/>
    </source>
</evidence>
<accession>A0A931DJS8</accession>
<keyword evidence="2" id="KW-1185">Reference proteome</keyword>